<dbReference type="InterPro" id="IPR054613">
    <property type="entry name" value="Peptidase_S78_dom"/>
</dbReference>
<reference evidence="6 7" key="1">
    <citation type="submission" date="2019-08" db="EMBL/GenBank/DDBJ databases">
        <authorList>
            <person name="Peeters C."/>
        </authorList>
    </citation>
    <scope>NUCLEOTIDE SEQUENCE [LARGE SCALE GENOMIC DNA]</scope>
    <source>
        <strain evidence="6 7">LMG 31012</strain>
    </source>
</reference>
<evidence type="ECO:0000256" key="1">
    <source>
        <dbReference type="ARBA" id="ARBA00022612"/>
    </source>
</evidence>
<name>A0A5E4SL67_9BURK</name>
<evidence type="ECO:0000259" key="5">
    <source>
        <dbReference type="Pfam" id="PF04586"/>
    </source>
</evidence>
<dbReference type="AlphaFoldDB" id="A0A5E4SL67"/>
<dbReference type="InterPro" id="IPR006433">
    <property type="entry name" value="Prohead_protease"/>
</dbReference>
<keyword evidence="1" id="KW-1188">Viral release from host cell</keyword>
<dbReference type="Proteomes" id="UP000400981">
    <property type="component" value="Unassembled WGS sequence"/>
</dbReference>
<organism evidence="6 7">
    <name type="scientific">Pandoraea eparura</name>
    <dbReference type="NCBI Taxonomy" id="2508291"/>
    <lineage>
        <taxon>Bacteria</taxon>
        <taxon>Pseudomonadati</taxon>
        <taxon>Pseudomonadota</taxon>
        <taxon>Betaproteobacteria</taxon>
        <taxon>Burkholderiales</taxon>
        <taxon>Burkholderiaceae</taxon>
        <taxon>Pandoraea</taxon>
    </lineage>
</organism>
<sequence>MDYIEKRTLPEQPCELRSSGESGDPVTIVGYGAVFNSRSALMFGMFVEEIAPGAFDDVMNDDVRALFNHDPNFVLGRTRSGTLRINVDQRGLAYTITPPDTQTVRDLVLAPMTRGDVTGSSFQFRVAQDGDEWREEGQIVVRTIRRFANLIDVSPVTYPAYDDSNASQRSLKAWKEARDDNLHVRAINERRARERLLDLITYNV</sequence>
<dbReference type="RefSeq" id="WP_150588145.1">
    <property type="nucleotide sequence ID" value="NZ_CABPSH010000002.1"/>
</dbReference>
<dbReference type="EMBL" id="CABPSH010000002">
    <property type="protein sequence ID" value="VVD76447.1"/>
    <property type="molecule type" value="Genomic_DNA"/>
</dbReference>
<feature type="region of interest" description="Disordered" evidence="4">
    <location>
        <begin position="1"/>
        <end position="22"/>
    </location>
</feature>
<evidence type="ECO:0000313" key="7">
    <source>
        <dbReference type="Proteomes" id="UP000400981"/>
    </source>
</evidence>
<accession>A0A5E4SL67</accession>
<dbReference type="NCBIfam" id="TIGR01543">
    <property type="entry name" value="proheadase_HK97"/>
    <property type="match status" value="1"/>
</dbReference>
<evidence type="ECO:0000256" key="2">
    <source>
        <dbReference type="ARBA" id="ARBA00022670"/>
    </source>
</evidence>
<protein>
    <recommendedName>
        <fullName evidence="5">Prohead serine protease domain-containing protein</fullName>
    </recommendedName>
</protein>
<evidence type="ECO:0000256" key="4">
    <source>
        <dbReference type="SAM" id="MobiDB-lite"/>
    </source>
</evidence>
<proteinExistence type="predicted"/>
<keyword evidence="3" id="KW-0378">Hydrolase</keyword>
<feature type="domain" description="Prohead serine protease" evidence="5">
    <location>
        <begin position="16"/>
        <end position="174"/>
    </location>
</feature>
<dbReference type="GO" id="GO:0008233">
    <property type="term" value="F:peptidase activity"/>
    <property type="evidence" value="ECO:0007669"/>
    <property type="project" value="UniProtKB-KW"/>
</dbReference>
<dbReference type="GO" id="GO:0006508">
    <property type="term" value="P:proteolysis"/>
    <property type="evidence" value="ECO:0007669"/>
    <property type="project" value="UniProtKB-KW"/>
</dbReference>
<keyword evidence="2" id="KW-0645">Protease</keyword>
<evidence type="ECO:0000313" key="6">
    <source>
        <dbReference type="EMBL" id="VVD76447.1"/>
    </source>
</evidence>
<gene>
    <name evidence="6" type="ORF">PEP31012_00867</name>
</gene>
<dbReference type="OrthoDB" id="64791at2"/>
<evidence type="ECO:0000256" key="3">
    <source>
        <dbReference type="ARBA" id="ARBA00022801"/>
    </source>
</evidence>
<dbReference type="Pfam" id="PF04586">
    <property type="entry name" value="Peptidase_S78"/>
    <property type="match status" value="1"/>
</dbReference>
<keyword evidence="7" id="KW-1185">Reference proteome</keyword>